<name>A0ABX9YV19_9BURK</name>
<feature type="region of interest" description="Disordered" evidence="1">
    <location>
        <begin position="79"/>
        <end position="98"/>
    </location>
</feature>
<evidence type="ECO:0000313" key="3">
    <source>
        <dbReference type="Proteomes" id="UP000281098"/>
    </source>
</evidence>
<protein>
    <submittedName>
        <fullName evidence="2">Phage tail protein</fullName>
    </submittedName>
</protein>
<dbReference type="Pfam" id="PF02413">
    <property type="entry name" value="Caudo_TAP"/>
    <property type="match status" value="2"/>
</dbReference>
<sequence length="290" mass="32059">MLIHQYDAQTSQYVSSRLADPDPMDSGRWLVPAFSTTDALPDRPPLAWPFYIDGAWKLLPDYRGRILYRQDDGEPAEILTAGTTPDQHGLTDTPRPSTEHVWRDGAWAIDPARVAQRARAAAMAEFEARMTHARTRNAGKADAYAASLLSREEVYYFRAWSTYQLDLVRAIQADGFPNAVHWPDEPASFEIACGPALAEYDARMKKAKSFTDGKAEANAAGKLSAEDEYNYRAWTAYADQLTRAIDRESFPHAIAWPDEPAPYVAPPALEPSARDARAADTEPASGGTAP</sequence>
<comment type="caution">
    <text evidence="2">The sequence shown here is derived from an EMBL/GenBank/DDBJ whole genome shotgun (WGS) entry which is preliminary data.</text>
</comment>
<dbReference type="EMBL" id="QTPM01000005">
    <property type="protein sequence ID" value="RQY96981.1"/>
    <property type="molecule type" value="Genomic_DNA"/>
</dbReference>
<dbReference type="InterPro" id="IPR003458">
    <property type="entry name" value="Phage_T4_Gp38_tail_assem"/>
</dbReference>
<keyword evidence="3" id="KW-1185">Reference proteome</keyword>
<reference evidence="2 3" key="1">
    <citation type="submission" date="2018-08" db="EMBL/GenBank/DDBJ databases">
        <title>Comparative analysis of Burkholderia isolates from Puerto Rico.</title>
        <authorList>
            <person name="Hall C."/>
            <person name="Sahl J."/>
            <person name="Wagner D."/>
        </authorList>
    </citation>
    <scope>NUCLEOTIDE SEQUENCE [LARGE SCALE GENOMIC DNA]</scope>
    <source>
        <strain evidence="2 3">Bp8966</strain>
    </source>
</reference>
<feature type="region of interest" description="Disordered" evidence="1">
    <location>
        <begin position="261"/>
        <end position="290"/>
    </location>
</feature>
<evidence type="ECO:0000256" key="1">
    <source>
        <dbReference type="SAM" id="MobiDB-lite"/>
    </source>
</evidence>
<dbReference type="Proteomes" id="UP000281098">
    <property type="component" value="Unassembled WGS sequence"/>
</dbReference>
<dbReference type="RefSeq" id="WP_059988020.1">
    <property type="nucleotide sequence ID" value="NZ_CP013459.1"/>
</dbReference>
<organism evidence="2 3">
    <name type="scientific">Burkholderia stagnalis</name>
    <dbReference type="NCBI Taxonomy" id="1503054"/>
    <lineage>
        <taxon>Bacteria</taxon>
        <taxon>Pseudomonadati</taxon>
        <taxon>Pseudomonadota</taxon>
        <taxon>Betaproteobacteria</taxon>
        <taxon>Burkholderiales</taxon>
        <taxon>Burkholderiaceae</taxon>
        <taxon>Burkholderia</taxon>
        <taxon>Burkholderia cepacia complex</taxon>
    </lineage>
</organism>
<gene>
    <name evidence="2" type="ORF">DF017_05535</name>
</gene>
<proteinExistence type="predicted"/>
<evidence type="ECO:0000313" key="2">
    <source>
        <dbReference type="EMBL" id="RQY96981.1"/>
    </source>
</evidence>
<accession>A0ABX9YV19</accession>